<feature type="transmembrane region" description="Helical" evidence="8">
    <location>
        <begin position="57"/>
        <end position="76"/>
    </location>
</feature>
<dbReference type="PANTHER" id="PTHR10489:SF932">
    <property type="entry name" value="G-PROTEIN COUPLED RECEPTORS FAMILY 1 PROFILE DOMAIN-CONTAINING PROTEIN"/>
    <property type="match status" value="1"/>
</dbReference>
<dbReference type="PROSITE" id="PS00237">
    <property type="entry name" value="G_PROTEIN_RECEP_F1_1"/>
    <property type="match status" value="1"/>
</dbReference>
<keyword evidence="7" id="KW-0807">Transducer</keyword>
<evidence type="ECO:0000256" key="7">
    <source>
        <dbReference type="ARBA" id="ARBA00023224"/>
    </source>
</evidence>
<dbReference type="InterPro" id="IPR017452">
    <property type="entry name" value="GPCR_Rhodpsn_7TM"/>
</dbReference>
<keyword evidence="5 8" id="KW-0472">Membrane</keyword>
<dbReference type="GO" id="GO:0016020">
    <property type="term" value="C:membrane"/>
    <property type="evidence" value="ECO:0007669"/>
    <property type="project" value="UniProtKB-SubCell"/>
</dbReference>
<reference evidence="11" key="1">
    <citation type="submission" date="2022-11" db="UniProtKB">
        <authorList>
            <consortium name="WormBaseParasite"/>
        </authorList>
    </citation>
    <scope>IDENTIFICATION</scope>
</reference>
<protein>
    <submittedName>
        <fullName evidence="11">G-protein coupled receptors family 1 profile domain-containing protein</fullName>
    </submittedName>
</protein>
<dbReference type="Proteomes" id="UP000887540">
    <property type="component" value="Unplaced"/>
</dbReference>
<keyword evidence="6" id="KW-0675">Receptor</keyword>
<dbReference type="Pfam" id="PF00001">
    <property type="entry name" value="7tm_1"/>
    <property type="match status" value="1"/>
</dbReference>
<evidence type="ECO:0000256" key="5">
    <source>
        <dbReference type="ARBA" id="ARBA00023136"/>
    </source>
</evidence>
<evidence type="ECO:0000256" key="2">
    <source>
        <dbReference type="ARBA" id="ARBA00022692"/>
    </source>
</evidence>
<proteinExistence type="predicted"/>
<keyword evidence="4" id="KW-0297">G-protein coupled receptor</keyword>
<dbReference type="Gene3D" id="1.20.1070.10">
    <property type="entry name" value="Rhodopsin 7-helix transmembrane proteins"/>
    <property type="match status" value="1"/>
</dbReference>
<keyword evidence="2 8" id="KW-0812">Transmembrane</keyword>
<keyword evidence="3 8" id="KW-1133">Transmembrane helix</keyword>
<dbReference type="PANTHER" id="PTHR10489">
    <property type="entry name" value="CELL ADHESION MOLECULE"/>
    <property type="match status" value="1"/>
</dbReference>
<comment type="subcellular location">
    <subcellularLocation>
        <location evidence="1">Membrane</location>
        <topology evidence="1">Multi-pass membrane protein</topology>
    </subcellularLocation>
</comment>
<evidence type="ECO:0000259" key="9">
    <source>
        <dbReference type="PROSITE" id="PS50262"/>
    </source>
</evidence>
<dbReference type="CDD" id="cd00637">
    <property type="entry name" value="7tm_classA_rhodopsin-like"/>
    <property type="match status" value="1"/>
</dbReference>
<evidence type="ECO:0000313" key="11">
    <source>
        <dbReference type="WBParaSite" id="ACRNAN_scaffold1233.g18179.t1"/>
    </source>
</evidence>
<dbReference type="AlphaFoldDB" id="A0A914CNY8"/>
<evidence type="ECO:0000313" key="10">
    <source>
        <dbReference type="Proteomes" id="UP000887540"/>
    </source>
</evidence>
<evidence type="ECO:0000256" key="8">
    <source>
        <dbReference type="SAM" id="Phobius"/>
    </source>
</evidence>
<evidence type="ECO:0000256" key="6">
    <source>
        <dbReference type="ARBA" id="ARBA00023170"/>
    </source>
</evidence>
<sequence length="107" mass="12529">MITRLVKGTFNSYTCMLITATEKIGKYLCVISVVLLAADRFWVICNRRTISRRYRTYKTAIITLTLIWILTILISLPPTLFSTPYKLHGPRGYQKLCLITWPMYFKM</sequence>
<accession>A0A914CNY8</accession>
<name>A0A914CNY8_9BILA</name>
<dbReference type="InterPro" id="IPR000276">
    <property type="entry name" value="GPCR_Rhodpsn"/>
</dbReference>
<evidence type="ECO:0000256" key="4">
    <source>
        <dbReference type="ARBA" id="ARBA00023040"/>
    </source>
</evidence>
<evidence type="ECO:0000256" key="3">
    <source>
        <dbReference type="ARBA" id="ARBA00022989"/>
    </source>
</evidence>
<dbReference type="WBParaSite" id="ACRNAN_scaffold1233.g18179.t1">
    <property type="protein sequence ID" value="ACRNAN_scaffold1233.g18179.t1"/>
    <property type="gene ID" value="ACRNAN_scaffold1233.g18179"/>
</dbReference>
<feature type="domain" description="G-protein coupled receptors family 1 profile" evidence="9">
    <location>
        <begin position="1"/>
        <end position="107"/>
    </location>
</feature>
<dbReference type="SUPFAM" id="SSF81321">
    <property type="entry name" value="Family A G protein-coupled receptor-like"/>
    <property type="match status" value="1"/>
</dbReference>
<dbReference type="PROSITE" id="PS50262">
    <property type="entry name" value="G_PROTEIN_RECEP_F1_2"/>
    <property type="match status" value="1"/>
</dbReference>
<evidence type="ECO:0000256" key="1">
    <source>
        <dbReference type="ARBA" id="ARBA00004141"/>
    </source>
</evidence>
<keyword evidence="10" id="KW-1185">Reference proteome</keyword>
<organism evidence="10 11">
    <name type="scientific">Acrobeloides nanus</name>
    <dbReference type="NCBI Taxonomy" id="290746"/>
    <lineage>
        <taxon>Eukaryota</taxon>
        <taxon>Metazoa</taxon>
        <taxon>Ecdysozoa</taxon>
        <taxon>Nematoda</taxon>
        <taxon>Chromadorea</taxon>
        <taxon>Rhabditida</taxon>
        <taxon>Tylenchina</taxon>
        <taxon>Cephalobomorpha</taxon>
        <taxon>Cephaloboidea</taxon>
        <taxon>Cephalobidae</taxon>
        <taxon>Acrobeloides</taxon>
    </lineage>
</organism>
<dbReference type="GO" id="GO:0004930">
    <property type="term" value="F:G protein-coupled receptor activity"/>
    <property type="evidence" value="ECO:0007669"/>
    <property type="project" value="UniProtKB-KW"/>
</dbReference>
<dbReference type="InterPro" id="IPR050119">
    <property type="entry name" value="CCR1-9-like"/>
</dbReference>